<keyword evidence="3" id="KW-1185">Reference proteome</keyword>
<sequence length="62" mass="6229">MRAPAPAAVIVRTGDGALGASSDVAMVDHGPDMASLAGDDDAAARRSARKKGRSHDVARASN</sequence>
<feature type="region of interest" description="Disordered" evidence="1">
    <location>
        <begin position="34"/>
        <end position="62"/>
    </location>
</feature>
<dbReference type="EMBL" id="MDCE01000023">
    <property type="protein sequence ID" value="PPV05840.1"/>
    <property type="molecule type" value="Genomic_DNA"/>
</dbReference>
<dbReference type="Proteomes" id="UP000239710">
    <property type="component" value="Unassembled WGS sequence"/>
</dbReference>
<name>A0ABX5BPM2_9XANT</name>
<protein>
    <submittedName>
        <fullName evidence="2">Uncharacterized protein</fullName>
    </submittedName>
</protein>
<accession>A0ABX5BPM2</accession>
<comment type="caution">
    <text evidence="2">The sequence shown here is derived from an EMBL/GenBank/DDBJ whole genome shotgun (WGS) entry which is preliminary data.</text>
</comment>
<organism evidence="2 3">
    <name type="scientific">Xanthomonas bromi</name>
    <dbReference type="NCBI Taxonomy" id="56449"/>
    <lineage>
        <taxon>Bacteria</taxon>
        <taxon>Pseudomonadati</taxon>
        <taxon>Pseudomonadota</taxon>
        <taxon>Gammaproteobacteria</taxon>
        <taxon>Lysobacterales</taxon>
        <taxon>Lysobacteraceae</taxon>
        <taxon>Xanthomonas</taxon>
    </lineage>
</organism>
<reference evidence="2 3" key="1">
    <citation type="submission" date="2016-08" db="EMBL/GenBank/DDBJ databases">
        <title>Evolution of the type three secretion system and type three effector repertoires in Xanthomonas.</title>
        <authorList>
            <person name="Merda D."/>
            <person name="Briand M."/>
            <person name="Bosis E."/>
            <person name="Rousseau C."/>
            <person name="Portier P."/>
            <person name="Jacques M.-A."/>
            <person name="Fischer-Le Saux M."/>
        </authorList>
    </citation>
    <scope>NUCLEOTIDE SEQUENCE [LARGE SCALE GENOMIC DNA]</scope>
    <source>
        <strain evidence="2 3">CFBP1976</strain>
    </source>
</reference>
<gene>
    <name evidence="2" type="ORF">XbrCFBP1976_15405</name>
</gene>
<evidence type="ECO:0000313" key="2">
    <source>
        <dbReference type="EMBL" id="PPV05840.1"/>
    </source>
</evidence>
<evidence type="ECO:0000256" key="1">
    <source>
        <dbReference type="SAM" id="MobiDB-lite"/>
    </source>
</evidence>
<proteinExistence type="predicted"/>
<evidence type="ECO:0000313" key="3">
    <source>
        <dbReference type="Proteomes" id="UP000239710"/>
    </source>
</evidence>